<feature type="domain" description="GFO/IDH/MocA-like oxidoreductase" evidence="3">
    <location>
        <begin position="136"/>
        <end position="251"/>
    </location>
</feature>
<comment type="caution">
    <text evidence="4">The sequence shown here is derived from an EMBL/GenBank/DDBJ whole genome shotgun (WGS) entry which is preliminary data.</text>
</comment>
<dbReference type="PANTHER" id="PTHR43818:SF11">
    <property type="entry name" value="BCDNA.GH03377"/>
    <property type="match status" value="1"/>
</dbReference>
<dbReference type="InterPro" id="IPR036291">
    <property type="entry name" value="NAD(P)-bd_dom_sf"/>
</dbReference>
<dbReference type="RefSeq" id="WP_345001852.1">
    <property type="nucleotide sequence ID" value="NZ_BAAAXV010000009.1"/>
</dbReference>
<keyword evidence="1" id="KW-0560">Oxidoreductase</keyword>
<evidence type="ECO:0000256" key="1">
    <source>
        <dbReference type="ARBA" id="ARBA00023002"/>
    </source>
</evidence>
<name>A0ABV5RUP7_9ACTN</name>
<gene>
    <name evidence="4" type="ORF">ACFFSA_03280</name>
</gene>
<dbReference type="Gene3D" id="3.40.50.720">
    <property type="entry name" value="NAD(P)-binding Rossmann-like Domain"/>
    <property type="match status" value="1"/>
</dbReference>
<protein>
    <submittedName>
        <fullName evidence="4">Gfo/Idh/MocA family protein</fullName>
    </submittedName>
</protein>
<sequence length="319" mass="34667">MEMGSKIRLGVIGLGVMGAEMLDVAQRHPRFEVVVAADPSEQAVERARAAHPGPAYVGDPEELLARHALDAVYIASPPATHAHYAVRAMKAGLAVFAEKPLAVDLAEGEEMVTVAAATGTVNALNFVMSDRGAALAVAEALRTGQAGTVRGVELRFTFPEWPRSFQESAGWVAGRAQGGFLREVASHYLFLTDRLLGPLSPVHTHVTYGAAAEDTAHGLFLAGDVPVTLSGHVAAGPETYEWTLYGSDRSYRITDWSRLWHGDHRDWTPVDLAEPRGSEHTRLSEFARAMRGEETTLADFADGLRVQHLVEHFHRHRTP</sequence>
<feature type="domain" description="Gfo/Idh/MocA-like oxidoreductase N-terminal" evidence="2">
    <location>
        <begin position="7"/>
        <end position="121"/>
    </location>
</feature>
<accession>A0ABV5RUP7</accession>
<proteinExistence type="predicted"/>
<reference evidence="4 5" key="1">
    <citation type="submission" date="2024-09" db="EMBL/GenBank/DDBJ databases">
        <authorList>
            <person name="Sun Q."/>
            <person name="Mori K."/>
        </authorList>
    </citation>
    <scope>NUCLEOTIDE SEQUENCE [LARGE SCALE GENOMIC DNA]</scope>
    <source>
        <strain evidence="4 5">JCM 3143</strain>
    </source>
</reference>
<organism evidence="4 5">
    <name type="scientific">Nonomuraea helvata</name>
    <dbReference type="NCBI Taxonomy" id="37484"/>
    <lineage>
        <taxon>Bacteria</taxon>
        <taxon>Bacillati</taxon>
        <taxon>Actinomycetota</taxon>
        <taxon>Actinomycetes</taxon>
        <taxon>Streptosporangiales</taxon>
        <taxon>Streptosporangiaceae</taxon>
        <taxon>Nonomuraea</taxon>
    </lineage>
</organism>
<dbReference type="PANTHER" id="PTHR43818">
    <property type="entry name" value="BCDNA.GH03377"/>
    <property type="match status" value="1"/>
</dbReference>
<evidence type="ECO:0000313" key="4">
    <source>
        <dbReference type="EMBL" id="MFB9622091.1"/>
    </source>
</evidence>
<keyword evidence="5" id="KW-1185">Reference proteome</keyword>
<dbReference type="EMBL" id="JBHMBW010000002">
    <property type="protein sequence ID" value="MFB9622091.1"/>
    <property type="molecule type" value="Genomic_DNA"/>
</dbReference>
<dbReference type="SUPFAM" id="SSF55347">
    <property type="entry name" value="Glyceraldehyde-3-phosphate dehydrogenase-like, C-terminal domain"/>
    <property type="match status" value="1"/>
</dbReference>
<evidence type="ECO:0000259" key="3">
    <source>
        <dbReference type="Pfam" id="PF22725"/>
    </source>
</evidence>
<dbReference type="Proteomes" id="UP001589532">
    <property type="component" value="Unassembled WGS sequence"/>
</dbReference>
<dbReference type="InterPro" id="IPR055170">
    <property type="entry name" value="GFO_IDH_MocA-like_dom"/>
</dbReference>
<dbReference type="Pfam" id="PF22725">
    <property type="entry name" value="GFO_IDH_MocA_C3"/>
    <property type="match status" value="1"/>
</dbReference>
<dbReference type="Gene3D" id="3.30.360.10">
    <property type="entry name" value="Dihydrodipicolinate Reductase, domain 2"/>
    <property type="match status" value="1"/>
</dbReference>
<dbReference type="Pfam" id="PF01408">
    <property type="entry name" value="GFO_IDH_MocA"/>
    <property type="match status" value="1"/>
</dbReference>
<evidence type="ECO:0000259" key="2">
    <source>
        <dbReference type="Pfam" id="PF01408"/>
    </source>
</evidence>
<dbReference type="InterPro" id="IPR050463">
    <property type="entry name" value="Gfo/Idh/MocA_oxidrdct_glycsds"/>
</dbReference>
<dbReference type="InterPro" id="IPR000683">
    <property type="entry name" value="Gfo/Idh/MocA-like_OxRdtase_N"/>
</dbReference>
<dbReference type="SUPFAM" id="SSF51735">
    <property type="entry name" value="NAD(P)-binding Rossmann-fold domains"/>
    <property type="match status" value="1"/>
</dbReference>
<evidence type="ECO:0000313" key="5">
    <source>
        <dbReference type="Proteomes" id="UP001589532"/>
    </source>
</evidence>